<dbReference type="AlphaFoldDB" id="A0A2H3C9J1"/>
<gene>
    <name evidence="1" type="ORF">ARMGADRAFT_1040559</name>
</gene>
<reference evidence="2" key="1">
    <citation type="journal article" date="2017" name="Nat. Ecol. Evol.">
        <title>Genome expansion and lineage-specific genetic innovations in the forest pathogenic fungi Armillaria.</title>
        <authorList>
            <person name="Sipos G."/>
            <person name="Prasanna A.N."/>
            <person name="Walter M.C."/>
            <person name="O'Connor E."/>
            <person name="Balint B."/>
            <person name="Krizsan K."/>
            <person name="Kiss B."/>
            <person name="Hess J."/>
            <person name="Varga T."/>
            <person name="Slot J."/>
            <person name="Riley R."/>
            <person name="Boka B."/>
            <person name="Rigling D."/>
            <person name="Barry K."/>
            <person name="Lee J."/>
            <person name="Mihaltcheva S."/>
            <person name="LaButti K."/>
            <person name="Lipzen A."/>
            <person name="Waldron R."/>
            <person name="Moloney N.M."/>
            <person name="Sperisen C."/>
            <person name="Kredics L."/>
            <person name="Vagvoelgyi C."/>
            <person name="Patrignani A."/>
            <person name="Fitzpatrick D."/>
            <person name="Nagy I."/>
            <person name="Doyle S."/>
            <person name="Anderson J.B."/>
            <person name="Grigoriev I.V."/>
            <person name="Gueldener U."/>
            <person name="Muensterkoetter M."/>
            <person name="Nagy L.G."/>
        </authorList>
    </citation>
    <scope>NUCLEOTIDE SEQUENCE [LARGE SCALE GENOMIC DNA]</scope>
    <source>
        <strain evidence="2">Ar21-2</strain>
    </source>
</reference>
<organism evidence="1 2">
    <name type="scientific">Armillaria gallica</name>
    <name type="common">Bulbous honey fungus</name>
    <name type="synonym">Armillaria bulbosa</name>
    <dbReference type="NCBI Taxonomy" id="47427"/>
    <lineage>
        <taxon>Eukaryota</taxon>
        <taxon>Fungi</taxon>
        <taxon>Dikarya</taxon>
        <taxon>Basidiomycota</taxon>
        <taxon>Agaricomycotina</taxon>
        <taxon>Agaricomycetes</taxon>
        <taxon>Agaricomycetidae</taxon>
        <taxon>Agaricales</taxon>
        <taxon>Marasmiineae</taxon>
        <taxon>Physalacriaceae</taxon>
        <taxon>Armillaria</taxon>
    </lineage>
</organism>
<dbReference type="EMBL" id="KZ293761">
    <property type="protein sequence ID" value="PBK79751.1"/>
    <property type="molecule type" value="Genomic_DNA"/>
</dbReference>
<evidence type="ECO:0000313" key="1">
    <source>
        <dbReference type="EMBL" id="PBK79751.1"/>
    </source>
</evidence>
<protein>
    <submittedName>
        <fullName evidence="1">Uncharacterized protein</fullName>
    </submittedName>
</protein>
<dbReference type="Proteomes" id="UP000217790">
    <property type="component" value="Unassembled WGS sequence"/>
</dbReference>
<evidence type="ECO:0000313" key="2">
    <source>
        <dbReference type="Proteomes" id="UP000217790"/>
    </source>
</evidence>
<name>A0A2H3C9J1_ARMGA</name>
<keyword evidence="2" id="KW-1185">Reference proteome</keyword>
<sequence length="156" mass="17069">MTGVATINGQTIFRHQSIELAGRASSIYARSPVMNWYRRKICTVHCQTTLGLNELLFSFSPVLGLQQGLTGLPPLTTIIDLAVHFSPRLSATDAQLDRQFLRILTVLRGMLTGAAGDVRAPKVHSEAGESLTWTFLVWSTTLVQCPITRIITMGTG</sequence>
<dbReference type="InParanoid" id="A0A2H3C9J1"/>
<proteinExistence type="predicted"/>
<accession>A0A2H3C9J1</accession>